<evidence type="ECO:0000313" key="2">
    <source>
        <dbReference type="Proteomes" id="UP001060085"/>
    </source>
</evidence>
<dbReference type="EMBL" id="CM044707">
    <property type="protein sequence ID" value="KAI5654380.1"/>
    <property type="molecule type" value="Genomic_DNA"/>
</dbReference>
<name>A0ACC0A2B5_CATRO</name>
<reference evidence="2" key="1">
    <citation type="journal article" date="2023" name="Nat. Plants">
        <title>Single-cell RNA sequencing provides a high-resolution roadmap for understanding the multicellular compartmentation of specialized metabolism.</title>
        <authorList>
            <person name="Sun S."/>
            <person name="Shen X."/>
            <person name="Li Y."/>
            <person name="Li Y."/>
            <person name="Wang S."/>
            <person name="Li R."/>
            <person name="Zhang H."/>
            <person name="Shen G."/>
            <person name="Guo B."/>
            <person name="Wei J."/>
            <person name="Xu J."/>
            <person name="St-Pierre B."/>
            <person name="Chen S."/>
            <person name="Sun C."/>
        </authorList>
    </citation>
    <scope>NUCLEOTIDE SEQUENCE [LARGE SCALE GENOMIC DNA]</scope>
</reference>
<keyword evidence="2" id="KW-1185">Reference proteome</keyword>
<protein>
    <submittedName>
        <fullName evidence="1">Uncharacterized protein</fullName>
    </submittedName>
</protein>
<evidence type="ECO:0000313" key="1">
    <source>
        <dbReference type="EMBL" id="KAI5654380.1"/>
    </source>
</evidence>
<organism evidence="1 2">
    <name type="scientific">Catharanthus roseus</name>
    <name type="common">Madagascar periwinkle</name>
    <name type="synonym">Vinca rosea</name>
    <dbReference type="NCBI Taxonomy" id="4058"/>
    <lineage>
        <taxon>Eukaryota</taxon>
        <taxon>Viridiplantae</taxon>
        <taxon>Streptophyta</taxon>
        <taxon>Embryophyta</taxon>
        <taxon>Tracheophyta</taxon>
        <taxon>Spermatophyta</taxon>
        <taxon>Magnoliopsida</taxon>
        <taxon>eudicotyledons</taxon>
        <taxon>Gunneridae</taxon>
        <taxon>Pentapetalae</taxon>
        <taxon>asterids</taxon>
        <taxon>lamiids</taxon>
        <taxon>Gentianales</taxon>
        <taxon>Apocynaceae</taxon>
        <taxon>Rauvolfioideae</taxon>
        <taxon>Vinceae</taxon>
        <taxon>Catharanthinae</taxon>
        <taxon>Catharanthus</taxon>
    </lineage>
</organism>
<accession>A0ACC0A2B5</accession>
<sequence length="117" mass="12642">MLGSITFDLDPVDRGRGTVGGLGLRRYCVLPRIMLCGLGYFPAGWVRRGPPARVAQGGLVGTPGLVSCSVIKCPVPRGTQILYPAVVDLPEGYGLETVGRLTTKVRLMMRRTLEDQQ</sequence>
<dbReference type="Proteomes" id="UP001060085">
    <property type="component" value="Linkage Group LG07"/>
</dbReference>
<gene>
    <name evidence="1" type="ORF">M9H77_31567</name>
</gene>
<comment type="caution">
    <text evidence="1">The sequence shown here is derived from an EMBL/GenBank/DDBJ whole genome shotgun (WGS) entry which is preliminary data.</text>
</comment>
<proteinExistence type="predicted"/>